<feature type="compositionally biased region" description="Acidic residues" evidence="2">
    <location>
        <begin position="623"/>
        <end position="632"/>
    </location>
</feature>
<feature type="compositionally biased region" description="Acidic residues" evidence="2">
    <location>
        <begin position="291"/>
        <end position="305"/>
    </location>
</feature>
<feature type="compositionally biased region" description="Low complexity" evidence="2">
    <location>
        <begin position="373"/>
        <end position="385"/>
    </location>
</feature>
<feature type="compositionally biased region" description="Low complexity" evidence="2">
    <location>
        <begin position="306"/>
        <end position="338"/>
    </location>
</feature>
<feature type="compositionally biased region" description="Polar residues" evidence="2">
    <location>
        <begin position="708"/>
        <end position="717"/>
    </location>
</feature>
<feature type="region of interest" description="Disordered" evidence="2">
    <location>
        <begin position="672"/>
        <end position="717"/>
    </location>
</feature>
<evidence type="ECO:0000256" key="2">
    <source>
        <dbReference type="SAM" id="MobiDB-lite"/>
    </source>
</evidence>
<feature type="coiled-coil region" evidence="1">
    <location>
        <begin position="928"/>
        <end position="962"/>
    </location>
</feature>
<organism evidence="3 4">
    <name type="scientific">Macrophomina phaseolina</name>
    <dbReference type="NCBI Taxonomy" id="35725"/>
    <lineage>
        <taxon>Eukaryota</taxon>
        <taxon>Fungi</taxon>
        <taxon>Dikarya</taxon>
        <taxon>Ascomycota</taxon>
        <taxon>Pezizomycotina</taxon>
        <taxon>Dothideomycetes</taxon>
        <taxon>Dothideomycetes incertae sedis</taxon>
        <taxon>Botryosphaeriales</taxon>
        <taxon>Botryosphaeriaceae</taxon>
        <taxon>Macrophomina</taxon>
    </lineage>
</organism>
<feature type="region of interest" description="Disordered" evidence="2">
    <location>
        <begin position="738"/>
        <end position="758"/>
    </location>
</feature>
<feature type="region of interest" description="Disordered" evidence="2">
    <location>
        <begin position="1"/>
        <end position="438"/>
    </location>
</feature>
<comment type="caution">
    <text evidence="3">The sequence shown here is derived from an EMBL/GenBank/DDBJ whole genome shotgun (WGS) entry which is preliminary data.</text>
</comment>
<evidence type="ECO:0000313" key="4">
    <source>
        <dbReference type="Proteomes" id="UP000774617"/>
    </source>
</evidence>
<feature type="region of interest" description="Disordered" evidence="2">
    <location>
        <begin position="586"/>
        <end position="633"/>
    </location>
</feature>
<feature type="compositionally biased region" description="Polar residues" evidence="2">
    <location>
        <begin position="192"/>
        <end position="209"/>
    </location>
</feature>
<gene>
    <name evidence="3" type="ORF">B0J12DRAFT_760765</name>
</gene>
<feature type="compositionally biased region" description="Polar residues" evidence="2">
    <location>
        <begin position="35"/>
        <end position="45"/>
    </location>
</feature>
<protein>
    <submittedName>
        <fullName evidence="3">Uncharacterized protein</fullName>
    </submittedName>
</protein>
<feature type="region of interest" description="Disordered" evidence="2">
    <location>
        <begin position="842"/>
        <end position="896"/>
    </location>
</feature>
<evidence type="ECO:0000256" key="1">
    <source>
        <dbReference type="SAM" id="Coils"/>
    </source>
</evidence>
<feature type="compositionally biased region" description="Gly residues" evidence="2">
    <location>
        <begin position="886"/>
        <end position="896"/>
    </location>
</feature>
<feature type="region of interest" description="Disordered" evidence="2">
    <location>
        <begin position="521"/>
        <end position="543"/>
    </location>
</feature>
<feature type="compositionally biased region" description="Low complexity" evidence="2">
    <location>
        <begin position="210"/>
        <end position="231"/>
    </location>
</feature>
<feature type="compositionally biased region" description="Low complexity" evidence="2">
    <location>
        <begin position="692"/>
        <end position="702"/>
    </location>
</feature>
<keyword evidence="4" id="KW-1185">Reference proteome</keyword>
<evidence type="ECO:0000313" key="3">
    <source>
        <dbReference type="EMBL" id="KAH7043855.1"/>
    </source>
</evidence>
<dbReference type="Proteomes" id="UP000774617">
    <property type="component" value="Unassembled WGS sequence"/>
</dbReference>
<feature type="compositionally biased region" description="Basic residues" evidence="2">
    <location>
        <begin position="349"/>
        <end position="358"/>
    </location>
</feature>
<feature type="region of interest" description="Disordered" evidence="2">
    <location>
        <begin position="965"/>
        <end position="1007"/>
    </location>
</feature>
<feature type="compositionally biased region" description="Basic and acidic residues" evidence="2">
    <location>
        <begin position="965"/>
        <end position="976"/>
    </location>
</feature>
<keyword evidence="1" id="KW-0175">Coiled coil</keyword>
<dbReference type="EMBL" id="JAGTJR010000022">
    <property type="protein sequence ID" value="KAH7043855.1"/>
    <property type="molecule type" value="Genomic_DNA"/>
</dbReference>
<sequence length="1056" mass="109981">MSPHTSTARALRAASRRRRRSSSSSNNNNARDESPASNSSFSTPASAPRLLRSSDRIANLAATQQDEQDLPAMPATSDGKASAKRSETGLRKKEKQGGTPAGASAKKGDASVSTAGTAGGLRSSIRRAGNVATSASATKTDVEEAGASFDGAPAAPSTSSSKRGRKKKKNEEGKRGTETPAAASAATRDVGSAQSLRSSSRIAGLTSLSPAADDPATTTAVAAADADVDATLTNKALRARRRTADAAAPSSSSPFTPISTGKESNKKKRRALSSGTTAATTSNKKSKRDDDYDGAEDDHNDEEDALPTATASASRTTRSRAAAANLTTATTPRLAPSAGNLTISDAQQKHKKTKKKSKALMSSSAVEEFPLASTPTSNTPTSTSSGQKKGKGPAMAADAGPSPANITDASPASDIDSGTTDHVRHAQHTPGAPESWPPAMYRHNDLHKWIIISEAPDFASVRTTYGADEEWPVLPRRASFLDPFGKRELVGGVSSLRSMVECAVQRKDRLIGVVEGLERESVEGQETGEAAEQEREGACAGDENQEKRGYWDVVLRRASVGDVGKVDGPVGREVAIAAARQEDVVMAEASGESDGSGFKSPDAVERVENPGQDPMEVDTRPDSEEEESDEESSILLGTFGGVTYEFKNVAQRNAALDTFRAVKKLHGISTKDAHAVTQQQHGLKLADKDRSNSSSASSSSSGSEGGSNDATSNTSGSGVKIRDSFGFVSTITFGSDDAATSPSSGAQFPPSDSGGAVLPAFNRSAESLQARAETQLANAAAQLHGEQEAAVTTTATAAAAAMAMTALPTVMANPAPPRSPYNSIGMTNAPASSSKLRYAENVSDFSTENSEDDGESGLTDPFVEPAEKVEADGEPTYYGGASASGSGSGSGSGATAGAGAGATACLAFSSMADLEKQWQLRPLKKMSVTQLRNEIMRLCAVRERLMAEGERLSERVDVLEEAKKKTEVGKGKEKAADSQFHAAVGSEGAQQVEAEKESEDVDMDGAEKQLRREIMATSVYKEDGRSEHLDEELLRLAGDAAKGEGVGGEEERMDVD</sequence>
<proteinExistence type="predicted"/>
<accession>A0ABQ8G3M1</accession>
<reference evidence="3 4" key="1">
    <citation type="journal article" date="2021" name="Nat. Commun.">
        <title>Genetic determinants of endophytism in the Arabidopsis root mycobiome.</title>
        <authorList>
            <person name="Mesny F."/>
            <person name="Miyauchi S."/>
            <person name="Thiergart T."/>
            <person name="Pickel B."/>
            <person name="Atanasova L."/>
            <person name="Karlsson M."/>
            <person name="Huettel B."/>
            <person name="Barry K.W."/>
            <person name="Haridas S."/>
            <person name="Chen C."/>
            <person name="Bauer D."/>
            <person name="Andreopoulos W."/>
            <person name="Pangilinan J."/>
            <person name="LaButti K."/>
            <person name="Riley R."/>
            <person name="Lipzen A."/>
            <person name="Clum A."/>
            <person name="Drula E."/>
            <person name="Henrissat B."/>
            <person name="Kohler A."/>
            <person name="Grigoriev I.V."/>
            <person name="Martin F.M."/>
            <person name="Hacquard S."/>
        </authorList>
    </citation>
    <scope>NUCLEOTIDE SEQUENCE [LARGE SCALE GENOMIC DNA]</scope>
    <source>
        <strain evidence="3 4">MPI-SDFR-AT-0080</strain>
    </source>
</reference>
<feature type="compositionally biased region" description="Low complexity" evidence="2">
    <location>
        <begin position="272"/>
        <end position="283"/>
    </location>
</feature>
<feature type="compositionally biased region" description="Polar residues" evidence="2">
    <location>
        <begin position="404"/>
        <end position="418"/>
    </location>
</feature>
<name>A0ABQ8G3M1_9PEZI</name>